<gene>
    <name evidence="1" type="ORF">HIJ39_05750</name>
</gene>
<dbReference type="RefSeq" id="WP_169097638.1">
    <property type="nucleotide sequence ID" value="NZ_JABBVZ010000013.1"/>
</dbReference>
<name>A0A7Y0L3R3_9FIRM</name>
<comment type="caution">
    <text evidence="1">The sequence shown here is derived from an EMBL/GenBank/DDBJ whole genome shotgun (WGS) entry which is preliminary data.</text>
</comment>
<evidence type="ECO:0000313" key="1">
    <source>
        <dbReference type="EMBL" id="NMP21855.1"/>
    </source>
</evidence>
<dbReference type="Proteomes" id="UP000533476">
    <property type="component" value="Unassembled WGS sequence"/>
</dbReference>
<proteinExistence type="predicted"/>
<accession>A0A7Y0L3R3</accession>
<protein>
    <recommendedName>
        <fullName evidence="3">YlzJ-like protein</fullName>
    </recommendedName>
</protein>
<evidence type="ECO:0000313" key="2">
    <source>
        <dbReference type="Proteomes" id="UP000533476"/>
    </source>
</evidence>
<evidence type="ECO:0008006" key="3">
    <source>
        <dbReference type="Google" id="ProtNLM"/>
    </source>
</evidence>
<dbReference type="AlphaFoldDB" id="A0A7Y0L3R3"/>
<reference evidence="1 2" key="1">
    <citation type="submission" date="2020-04" db="EMBL/GenBank/DDBJ databases">
        <authorList>
            <person name="Zhang R."/>
            <person name="Schippers A."/>
        </authorList>
    </citation>
    <scope>NUCLEOTIDE SEQUENCE [LARGE SCALE GENOMIC DNA]</scope>
    <source>
        <strain evidence="1 2">DSM 109850</strain>
    </source>
</reference>
<dbReference type="Pfam" id="PF14035">
    <property type="entry name" value="YlzJ"/>
    <property type="match status" value="1"/>
</dbReference>
<dbReference type="InterPro" id="IPR025619">
    <property type="entry name" value="YlzJ"/>
</dbReference>
<organism evidence="1 2">
    <name type="scientific">Sulfobacillus harzensis</name>
    <dbReference type="NCBI Taxonomy" id="2729629"/>
    <lineage>
        <taxon>Bacteria</taxon>
        <taxon>Bacillati</taxon>
        <taxon>Bacillota</taxon>
        <taxon>Clostridia</taxon>
        <taxon>Eubacteriales</taxon>
        <taxon>Clostridiales Family XVII. Incertae Sedis</taxon>
        <taxon>Sulfobacillus</taxon>
    </lineage>
</organism>
<dbReference type="EMBL" id="JABBVZ010000013">
    <property type="protein sequence ID" value="NMP21855.1"/>
    <property type="molecule type" value="Genomic_DNA"/>
</dbReference>
<sequence length="67" mass="7760">MLYTPLSYEEIFPAKDEVLEVFETEVRGRRVLCRRGADGLPRVERLLSTDPADYLDPDWMPGSVLQF</sequence>
<keyword evidence="2" id="KW-1185">Reference proteome</keyword>